<dbReference type="InterPro" id="IPR009959">
    <property type="entry name" value="Cyclase_SnoaL-like"/>
</dbReference>
<name>A0A1Q9LGY4_9PSEU</name>
<comment type="caution">
    <text evidence="1">The sequence shown here is derived from an EMBL/GenBank/DDBJ whole genome shotgun (WGS) entry which is preliminary data.</text>
</comment>
<evidence type="ECO:0000313" key="1">
    <source>
        <dbReference type="EMBL" id="OLR91283.1"/>
    </source>
</evidence>
<organism evidence="1 2">
    <name type="scientific">Actinokineospora bangkokensis</name>
    <dbReference type="NCBI Taxonomy" id="1193682"/>
    <lineage>
        <taxon>Bacteria</taxon>
        <taxon>Bacillati</taxon>
        <taxon>Actinomycetota</taxon>
        <taxon>Actinomycetes</taxon>
        <taxon>Pseudonocardiales</taxon>
        <taxon>Pseudonocardiaceae</taxon>
        <taxon>Actinokineospora</taxon>
    </lineage>
</organism>
<dbReference type="GO" id="GO:0030638">
    <property type="term" value="P:polyketide metabolic process"/>
    <property type="evidence" value="ECO:0007669"/>
    <property type="project" value="InterPro"/>
</dbReference>
<gene>
    <name evidence="1" type="ORF">BJP25_26825</name>
</gene>
<proteinExistence type="predicted"/>
<evidence type="ECO:0000313" key="2">
    <source>
        <dbReference type="Proteomes" id="UP000186040"/>
    </source>
</evidence>
<dbReference type="InterPro" id="IPR032710">
    <property type="entry name" value="NTF2-like_dom_sf"/>
</dbReference>
<sequence>MTTALTRPDARERFAATAAFVREALVEADHAALAHFAHPDVRDVSALRLFDDGLPGLGFALRRLHDRFPDLRARVDLLRECGPGTVEAHLALVGTYRAPDLMPSGRDGRRAGWRQVHRFAFRGERVAAHLGWVDRAALRDCLGPAH</sequence>
<dbReference type="Proteomes" id="UP000186040">
    <property type="component" value="Unassembled WGS sequence"/>
</dbReference>
<dbReference type="EMBL" id="MKQR01000025">
    <property type="protein sequence ID" value="OLR91283.1"/>
    <property type="molecule type" value="Genomic_DNA"/>
</dbReference>
<keyword evidence="2" id="KW-1185">Reference proteome</keyword>
<dbReference type="AlphaFoldDB" id="A0A1Q9LGY4"/>
<evidence type="ECO:0008006" key="3">
    <source>
        <dbReference type="Google" id="ProtNLM"/>
    </source>
</evidence>
<dbReference type="OrthoDB" id="3700154at2"/>
<dbReference type="RefSeq" id="WP_075976940.1">
    <property type="nucleotide sequence ID" value="NZ_MKQR01000025.1"/>
</dbReference>
<reference evidence="1 2" key="1">
    <citation type="submission" date="2016-10" db="EMBL/GenBank/DDBJ databases">
        <title>The Draft Genome Sequence of Actinokineospora bangkokensis 44EHWT reveals the biosynthetic pathway of antifungal compounds Thailandins with unusual extender unit butylmalonyl-CoA.</title>
        <authorList>
            <person name="Greule A."/>
            <person name="Intra B."/>
            <person name="Flemming S."/>
            <person name="Rommel M.G."/>
            <person name="Panbangred W."/>
            <person name="Bechthold A."/>
        </authorList>
    </citation>
    <scope>NUCLEOTIDE SEQUENCE [LARGE SCALE GENOMIC DNA]</scope>
    <source>
        <strain evidence="1 2">44EHW</strain>
    </source>
</reference>
<accession>A0A1Q9LGY4</accession>
<dbReference type="Gene3D" id="3.10.450.50">
    <property type="match status" value="1"/>
</dbReference>
<dbReference type="SUPFAM" id="SSF54427">
    <property type="entry name" value="NTF2-like"/>
    <property type="match status" value="1"/>
</dbReference>
<dbReference type="Pfam" id="PF07366">
    <property type="entry name" value="SnoaL"/>
    <property type="match status" value="1"/>
</dbReference>
<protein>
    <recommendedName>
        <fullName evidence="3">SnoaL-like domain-containing protein</fullName>
    </recommendedName>
</protein>